<evidence type="ECO:0000256" key="1">
    <source>
        <dbReference type="SAM" id="Coils"/>
    </source>
</evidence>
<protein>
    <recommendedName>
        <fullName evidence="4">Retrotransposon gag domain-containing protein</fullName>
    </recommendedName>
</protein>
<sequence>MAKSAKIARIEALEKDLEVALSAAQTKRIETLEVKISELENHLAILPSSSDRPTELEASQSDAFEFFTDNVKETVNTLQNSLQELNAKNPGPIYGGNIDAKEVDENFLFDMEQDCRVVRTDSEEHKVTIATMYFTGDAKLWWRSKVEDIQNNRCTISTRAQTRAIPPRKCGVEITWNAELPNKPTSEFECFCLCLRACPKIITYPRKIEFPARAIGSSLVSSPPSRPVPVPFSSEVLVLRLLGQ</sequence>
<keyword evidence="2" id="KW-0496">Mitochondrion</keyword>
<reference evidence="2 3" key="1">
    <citation type="journal article" date="2022" name="G3 (Bethesda)">
        <title>Whole-genome sequence and methylome profiling of the almond [Prunus dulcis (Mill.) D.A. Webb] cultivar 'Nonpareil'.</title>
        <authorList>
            <person name="D'Amico-Willman K.M."/>
            <person name="Ouma W.Z."/>
            <person name="Meulia T."/>
            <person name="Sideli G.M."/>
            <person name="Gradziel T.M."/>
            <person name="Fresnedo-Ramirez J."/>
        </authorList>
    </citation>
    <scope>NUCLEOTIDE SEQUENCE [LARGE SCALE GENOMIC DNA]</scope>
    <source>
        <strain evidence="2">Clone GOH B32 T37-40</strain>
    </source>
</reference>
<dbReference type="Proteomes" id="UP001054821">
    <property type="component" value="Mitochondrion MT"/>
</dbReference>
<comment type="caution">
    <text evidence="2">The sequence shown here is derived from an EMBL/GenBank/DDBJ whole genome shotgun (WGS) entry which is preliminary data.</text>
</comment>
<evidence type="ECO:0000313" key="3">
    <source>
        <dbReference type="Proteomes" id="UP001054821"/>
    </source>
</evidence>
<proteinExistence type="predicted"/>
<geneLocation type="mitochondrion" evidence="2"/>
<evidence type="ECO:0000313" key="2">
    <source>
        <dbReference type="EMBL" id="KAI5311445.1"/>
    </source>
</evidence>
<name>A0AAD4UQ57_PRUDU</name>
<organism evidence="2 3">
    <name type="scientific">Prunus dulcis</name>
    <name type="common">Almond</name>
    <name type="synonym">Amygdalus dulcis</name>
    <dbReference type="NCBI Taxonomy" id="3755"/>
    <lineage>
        <taxon>Eukaryota</taxon>
        <taxon>Viridiplantae</taxon>
        <taxon>Streptophyta</taxon>
        <taxon>Embryophyta</taxon>
        <taxon>Tracheophyta</taxon>
        <taxon>Spermatophyta</taxon>
        <taxon>Magnoliopsida</taxon>
        <taxon>eudicotyledons</taxon>
        <taxon>Gunneridae</taxon>
        <taxon>Pentapetalae</taxon>
        <taxon>rosids</taxon>
        <taxon>fabids</taxon>
        <taxon>Rosales</taxon>
        <taxon>Rosaceae</taxon>
        <taxon>Amygdaloideae</taxon>
        <taxon>Amygdaleae</taxon>
        <taxon>Prunus</taxon>
    </lineage>
</organism>
<accession>A0AAD4UQ57</accession>
<keyword evidence="1" id="KW-0175">Coiled coil</keyword>
<dbReference type="EMBL" id="JAJFAZ020000010">
    <property type="protein sequence ID" value="KAI5311445.1"/>
    <property type="molecule type" value="Genomic_DNA"/>
</dbReference>
<gene>
    <name evidence="2" type="ORF">L3X38_000171</name>
</gene>
<evidence type="ECO:0008006" key="4">
    <source>
        <dbReference type="Google" id="ProtNLM"/>
    </source>
</evidence>
<dbReference type="AlphaFoldDB" id="A0AAD4UQ57"/>
<keyword evidence="3" id="KW-1185">Reference proteome</keyword>
<feature type="coiled-coil region" evidence="1">
    <location>
        <begin position="10"/>
        <end position="42"/>
    </location>
</feature>